<dbReference type="Proteomes" id="UP000663846">
    <property type="component" value="Unassembled WGS sequence"/>
</dbReference>
<reference evidence="1" key="1">
    <citation type="submission" date="2021-01" db="EMBL/GenBank/DDBJ databases">
        <authorList>
            <person name="Kaushik A."/>
        </authorList>
    </citation>
    <scope>NUCLEOTIDE SEQUENCE</scope>
    <source>
        <strain evidence="1">AG1-1C</strain>
    </source>
</reference>
<dbReference type="EMBL" id="CAJMWS010000669">
    <property type="protein sequence ID" value="CAE6457785.1"/>
    <property type="molecule type" value="Genomic_DNA"/>
</dbReference>
<organism evidence="1 2">
    <name type="scientific">Rhizoctonia solani</name>
    <dbReference type="NCBI Taxonomy" id="456999"/>
    <lineage>
        <taxon>Eukaryota</taxon>
        <taxon>Fungi</taxon>
        <taxon>Dikarya</taxon>
        <taxon>Basidiomycota</taxon>
        <taxon>Agaricomycotina</taxon>
        <taxon>Agaricomycetes</taxon>
        <taxon>Cantharellales</taxon>
        <taxon>Ceratobasidiaceae</taxon>
        <taxon>Rhizoctonia</taxon>
    </lineage>
</organism>
<evidence type="ECO:0000313" key="2">
    <source>
        <dbReference type="Proteomes" id="UP000663846"/>
    </source>
</evidence>
<proteinExistence type="predicted"/>
<evidence type="ECO:0000313" key="1">
    <source>
        <dbReference type="EMBL" id="CAE6457785.1"/>
    </source>
</evidence>
<name>A0A8H3BHM0_9AGAM</name>
<comment type="caution">
    <text evidence="1">The sequence shown here is derived from an EMBL/GenBank/DDBJ whole genome shotgun (WGS) entry which is preliminary data.</text>
</comment>
<protein>
    <submittedName>
        <fullName evidence="1">Uncharacterized protein</fullName>
    </submittedName>
</protein>
<sequence>MCTPVSHMKEIDTPLVNSIRSALELTPNLVDLTLSVTSSNFTTIFKGSKYSFMLRSLTAPLHASTGFADFLNSQNQLQEFNVLPAARGLLLQRIRADAFPELRVLSCSFQALTYLVPSRPLNRIACTKLLTTEFEAFGDLLTRSAAPVTSVDVVLVRPRSSMLGVVQAFIQSLEDISSSVEHLSITLSFPLDFVSKHNSIYARLKQRRSTFEGFSEIRTAVAKFHRIKSFSLEHERCVNDVPPEFCRSVTELSQFGVWKQSSPTLESLSIFGVNHSW</sequence>
<gene>
    <name evidence="1" type="ORF">RDB_LOCUS154949</name>
</gene>
<dbReference type="AlphaFoldDB" id="A0A8H3BHM0"/>
<accession>A0A8H3BHM0</accession>